<keyword evidence="3" id="KW-1185">Reference proteome</keyword>
<dbReference type="STRING" id="70415.A0A5S6QV64"/>
<feature type="compositionally biased region" description="Low complexity" evidence="1">
    <location>
        <begin position="304"/>
        <end position="320"/>
    </location>
</feature>
<feature type="region of interest" description="Disordered" evidence="1">
    <location>
        <begin position="516"/>
        <end position="563"/>
    </location>
</feature>
<feature type="compositionally biased region" description="Acidic residues" evidence="1">
    <location>
        <begin position="440"/>
        <end position="450"/>
    </location>
</feature>
<feature type="compositionally biased region" description="Low complexity" evidence="1">
    <location>
        <begin position="459"/>
        <end position="472"/>
    </location>
</feature>
<dbReference type="Proteomes" id="UP000046395">
    <property type="component" value="Unassembled WGS sequence"/>
</dbReference>
<evidence type="ECO:0000313" key="5">
    <source>
        <dbReference type="WBParaSite" id="TMUE_3000011019.2"/>
    </source>
</evidence>
<organism evidence="3 4">
    <name type="scientific">Trichuris muris</name>
    <name type="common">Mouse whipworm</name>
    <dbReference type="NCBI Taxonomy" id="70415"/>
    <lineage>
        <taxon>Eukaryota</taxon>
        <taxon>Metazoa</taxon>
        <taxon>Ecdysozoa</taxon>
        <taxon>Nematoda</taxon>
        <taxon>Enoplea</taxon>
        <taxon>Dorylaimia</taxon>
        <taxon>Trichinellida</taxon>
        <taxon>Trichuridae</taxon>
        <taxon>Trichuris</taxon>
    </lineage>
</organism>
<feature type="compositionally biased region" description="Low complexity" evidence="1">
    <location>
        <begin position="587"/>
        <end position="605"/>
    </location>
</feature>
<feature type="compositionally biased region" description="Low complexity" evidence="1">
    <location>
        <begin position="519"/>
        <end position="533"/>
    </location>
</feature>
<feature type="region of interest" description="Disordered" evidence="1">
    <location>
        <begin position="642"/>
        <end position="666"/>
    </location>
</feature>
<dbReference type="WBParaSite" id="TMUE_3000011019.1">
    <property type="protein sequence ID" value="TMUE_3000011019.1"/>
    <property type="gene ID" value="WBGene00284976"/>
</dbReference>
<evidence type="ECO:0000313" key="4">
    <source>
        <dbReference type="WBParaSite" id="TMUE_3000011019.1"/>
    </source>
</evidence>
<sequence length="744" mass="81017">MAVAVVPSGLGAILGPLLQQIPGSSAKNGTFIFNLPGTSASPTTLEPSTSVKGCRRSRPSKQRAAVVTSENKRLLSKEACLEINSAKSYAPIKPKIVDSSSLFTGSIDTRQPVILSAQVPLPSQMTIQLSELEQNEIASISDQISKLVSSMSGSSSDEATLQQLEQRRRSILERAAYEQLRVNPPSASSPSQQQDSPVILQLPVSTSRTNNVISQVPVSVISNHVGVPDSSSAQQLVQINGTTYLVVQPKSQNLPDPSPPPKLVIQSSYPLAEQQHAQAKNLFTEPKRLQPEQKQASTGESNTSADCQSSSKDSSVNSQAEPAKSSRQFLEQLKDSHIRNVLRPDYNSAFKDCVDVVERLVPYHCAWEPDVHSDILNAVDSLYDAKMTSLMQCKQRLLSRVRLHMVETTSKLTPPEEMVLLNKLFLNSESSVLNRRCQNEEVEQTDEISGEELSLREQASTVSSSPTLSASPKSEETVVDEQAAAVQSLRCDRSPSSVSAYLRALHESLPPVNYHRLSQRSSASSEQSLQLQKESNDEEEVDAVASPCGGSSPAVAVSSPKHSEHKKGLKIIIKLNAEQKRIVRESNGCISSSPSGSAASSKPCSPQRVPPLRLRLSNLSFNGNGGKQPICAQEDNDSVVESSECSDGYVADSTEEEESATESEDDDWVNGVCYPRLRCQISQVDVQGEPYAGGKLKLRLISSPSRRRKQCYDSQTPKQNYSNGYECSPAVKKRLRNIGDNHLR</sequence>
<evidence type="ECO:0000313" key="3">
    <source>
        <dbReference type="Proteomes" id="UP000046395"/>
    </source>
</evidence>
<feature type="domain" description="GLTSCR protein conserved" evidence="2">
    <location>
        <begin position="340"/>
        <end position="433"/>
    </location>
</feature>
<accession>A0A5S6QV64</accession>
<feature type="region of interest" description="Disordered" evidence="1">
    <location>
        <begin position="587"/>
        <end position="610"/>
    </location>
</feature>
<feature type="region of interest" description="Disordered" evidence="1">
    <location>
        <begin position="284"/>
        <end position="327"/>
    </location>
</feature>
<evidence type="ECO:0000259" key="2">
    <source>
        <dbReference type="Pfam" id="PF15249"/>
    </source>
</evidence>
<feature type="compositionally biased region" description="Acidic residues" evidence="1">
    <location>
        <begin position="653"/>
        <end position="666"/>
    </location>
</feature>
<dbReference type="AlphaFoldDB" id="A0A5S6QV64"/>
<reference evidence="4" key="3">
    <citation type="submission" date="2019-12" db="UniProtKB">
        <authorList>
            <consortium name="WormBaseParasite"/>
        </authorList>
    </citation>
    <scope>IDENTIFICATION</scope>
</reference>
<dbReference type="WBParaSite" id="TMUE_3000011019.2">
    <property type="protein sequence ID" value="TMUE_3000011019.2"/>
    <property type="gene ID" value="WBGene00284976"/>
</dbReference>
<dbReference type="Pfam" id="PF15249">
    <property type="entry name" value="GLTSCR1"/>
    <property type="match status" value="1"/>
</dbReference>
<name>A0A5S6QV64_TRIMR</name>
<reference evidence="3" key="1">
    <citation type="submission" date="2013-11" db="EMBL/GenBank/DDBJ databases">
        <authorList>
            <person name="Aslett M."/>
        </authorList>
    </citation>
    <scope>NUCLEOTIDE SEQUENCE [LARGE SCALE GENOMIC DNA]</scope>
    <source>
        <strain evidence="3">Edinburgh</strain>
    </source>
</reference>
<protein>
    <submittedName>
        <fullName evidence="4 5">GLTSCR1 domain-containing protein</fullName>
    </submittedName>
</protein>
<feature type="region of interest" description="Disordered" evidence="1">
    <location>
        <begin position="437"/>
        <end position="478"/>
    </location>
</feature>
<evidence type="ECO:0000256" key="1">
    <source>
        <dbReference type="SAM" id="MobiDB-lite"/>
    </source>
</evidence>
<feature type="compositionally biased region" description="Polar residues" evidence="1">
    <location>
        <begin position="292"/>
        <end position="303"/>
    </location>
</feature>
<proteinExistence type="predicted"/>
<reference evidence="3" key="2">
    <citation type="submission" date="2014-03" db="EMBL/GenBank/DDBJ databases">
        <title>The whipworm genome and dual-species transcriptomics of an intimate host-pathogen interaction.</title>
        <authorList>
            <person name="Foth B.J."/>
            <person name="Tsai I.J."/>
            <person name="Reid A.J."/>
            <person name="Bancroft A.J."/>
            <person name="Nichol S."/>
            <person name="Tracey A."/>
            <person name="Holroyd N."/>
            <person name="Cotton J.A."/>
            <person name="Stanley E.J."/>
            <person name="Zarowiecki M."/>
            <person name="Liu J.Z."/>
            <person name="Huckvale T."/>
            <person name="Cooper P.J."/>
            <person name="Grencis R.K."/>
            <person name="Berriman M."/>
        </authorList>
    </citation>
    <scope>NUCLEOTIDE SEQUENCE [LARGE SCALE GENOMIC DNA]</scope>
    <source>
        <strain evidence="3">Edinburgh</strain>
    </source>
</reference>
<dbReference type="WBParaSite" id="TMUE_3000011019.3">
    <property type="protein sequence ID" value="TMUE_3000011019.3"/>
    <property type="gene ID" value="WBGene00284976"/>
</dbReference>
<dbReference type="InterPro" id="IPR015671">
    <property type="entry name" value="GSCR1_dom"/>
</dbReference>